<dbReference type="Proteomes" id="UP000251466">
    <property type="component" value="Segment"/>
</dbReference>
<evidence type="ECO:0000313" key="2">
    <source>
        <dbReference type="Proteomes" id="UP000251466"/>
    </source>
</evidence>
<dbReference type="GeneID" id="54993379"/>
<protein>
    <submittedName>
        <fullName evidence="1">Uncharacterized protein</fullName>
    </submittedName>
</protein>
<gene>
    <name evidence="1" type="primary">55</name>
    <name evidence="1" type="ORF">SEA_METAMORPHOO_55</name>
</gene>
<keyword evidence="2" id="KW-1185">Reference proteome</keyword>
<organism evidence="1 2">
    <name type="scientific">Microbacterium phage Metamorphoo</name>
    <dbReference type="NCBI Taxonomy" id="2201437"/>
    <lineage>
        <taxon>Viruses</taxon>
        <taxon>Duplodnaviria</taxon>
        <taxon>Heunggongvirae</taxon>
        <taxon>Uroviricota</taxon>
        <taxon>Caudoviricetes</taxon>
        <taxon>Hodgkinviridae</taxon>
        <taxon>Metamorphoovirus</taxon>
        <taxon>Metamorphoovirus metamorphoo</taxon>
    </lineage>
</organism>
<name>A0A2Z4Q5R6_9CAUD</name>
<dbReference type="KEGG" id="vg:54993379"/>
<proteinExistence type="predicted"/>
<evidence type="ECO:0000313" key="1">
    <source>
        <dbReference type="EMBL" id="AWY05406.1"/>
    </source>
</evidence>
<sequence length="122" mass="13797">MTGWWHRTCEHRAPKIEADGFLLRPQAHPILGNLPLVWLSSTPNATREMLGLTSNTLECDRMAHLFKVVEEDESKIAWWGDVMRAPDMAPFLPGARRLMAVRGTRPGLWGVSADPIRVERVV</sequence>
<reference evidence="1 2" key="1">
    <citation type="submission" date="2018-04" db="EMBL/GenBank/DDBJ databases">
        <authorList>
            <person name="Harrington T."/>
            <person name="Washburn E."/>
            <person name="Bricker J."/>
            <person name="McKinney A."/>
            <person name="Betsko A.J."/>
            <person name="Garlena R.A."/>
            <person name="Russell D.A."/>
            <person name="Pope W.A."/>
            <person name="Jacobs-Sera D."/>
            <person name="Hatfull G.F."/>
        </authorList>
    </citation>
    <scope>NUCLEOTIDE SEQUENCE [LARGE SCALE GENOMIC DNA]</scope>
</reference>
<dbReference type="RefSeq" id="YP_009802824.1">
    <property type="nucleotide sequence ID" value="NC_047988.1"/>
</dbReference>
<dbReference type="EMBL" id="MH271304">
    <property type="protein sequence ID" value="AWY05406.1"/>
    <property type="molecule type" value="Genomic_DNA"/>
</dbReference>
<accession>A0A2Z4Q5R6</accession>